<evidence type="ECO:0000313" key="2">
    <source>
        <dbReference type="EMBL" id="EQB61026.1"/>
    </source>
</evidence>
<keyword evidence="1" id="KW-0732">Signal</keyword>
<dbReference type="Proteomes" id="UP000053780">
    <property type="component" value="Unassembled WGS sequence"/>
</dbReference>
<proteinExistence type="predicted"/>
<protein>
    <submittedName>
        <fullName evidence="2">Uncharacterized protein</fullName>
    </submittedName>
</protein>
<evidence type="ECO:0000313" key="3">
    <source>
        <dbReference type="Proteomes" id="UP000053780"/>
    </source>
</evidence>
<reference evidence="2 3" key="1">
    <citation type="journal article" date="2013" name="BMC Genomics">
        <title>Genome sequencing and comparative genomics of honey bee microsporidia, Nosema apis reveal novel insights into host-parasite interactions.</title>
        <authorList>
            <person name="Chen Yp."/>
            <person name="Pettis J.S."/>
            <person name="Zhao Y."/>
            <person name="Liu X."/>
            <person name="Tallon L.J."/>
            <person name="Sadzewicz L.D."/>
            <person name="Li R."/>
            <person name="Zheng H."/>
            <person name="Huang S."/>
            <person name="Zhang X."/>
            <person name="Hamilton M.C."/>
            <person name="Pernal S.F."/>
            <person name="Melathopoulos A.P."/>
            <person name="Yan X."/>
            <person name="Evans J.D."/>
        </authorList>
    </citation>
    <scope>NUCLEOTIDE SEQUENCE [LARGE SCALE GENOMIC DNA]</scope>
    <source>
        <strain evidence="2 3">BRL 01</strain>
    </source>
</reference>
<evidence type="ECO:0000256" key="1">
    <source>
        <dbReference type="SAM" id="SignalP"/>
    </source>
</evidence>
<feature type="chain" id="PRO_5004580853" evidence="1">
    <location>
        <begin position="19"/>
        <end position="214"/>
    </location>
</feature>
<dbReference type="AlphaFoldDB" id="T0MCW6"/>
<name>T0MCW6_9MICR</name>
<dbReference type="VEuPathDB" id="MicrosporidiaDB:NAPIS_ORF01407"/>
<sequence>MNSFIILAFLCFSLESKPESTNTRYNMHQLNFNECLNNGLIDNSLSENKSEQELSTIKDKCVLVCNKLDIQETFKAKITKQEDKSIADVGTSYDTVEGKELKKSKCKVCKVLNYSEIIEFKDFLIENDLSLYNKKLFNALEILQLNINNTLFKLGECCEQVIYELFDEYYKIINRDYPEDSHKLDFFWFNRDTKDHVSILNEKESKNVIYDLLN</sequence>
<organism evidence="2 3">
    <name type="scientific">Vairimorpha apis BRL 01</name>
    <dbReference type="NCBI Taxonomy" id="1037528"/>
    <lineage>
        <taxon>Eukaryota</taxon>
        <taxon>Fungi</taxon>
        <taxon>Fungi incertae sedis</taxon>
        <taxon>Microsporidia</taxon>
        <taxon>Nosematidae</taxon>
        <taxon>Vairimorpha</taxon>
    </lineage>
</organism>
<keyword evidence="3" id="KW-1185">Reference proteome</keyword>
<dbReference type="EMBL" id="KE647185">
    <property type="protein sequence ID" value="EQB61026.1"/>
    <property type="molecule type" value="Genomic_DNA"/>
</dbReference>
<feature type="signal peptide" evidence="1">
    <location>
        <begin position="1"/>
        <end position="18"/>
    </location>
</feature>
<accession>T0MCW6</accession>
<dbReference type="HOGENOM" id="CLU_1289272_0_0_1"/>
<gene>
    <name evidence="2" type="ORF">NAPIS_ORF01407</name>
</gene>